<sequence>MGFGDGVNALLETYAKCLALLRVFGAAPTPAASGAAAGASPASAAASQTSVLSRSLQADRAKVQQVYLTRLSETGSRLEKGDERSRSALRRIVRRLTDALVRLVSFGSERRSSNSNGSNGSGEDRPLLNYEALRALSNASRNDAIEAIDALSVRLNSRSSRSGQSSRSSLAGRAGSHHDAARHSASSSTSLVPREGRRRQNGHRHRRPTGFSDSSKERTNKKTDATKTGTTGSKDGNTTRPRPPSKRLPPTPSRHAERAAVQKDTRAPDGSRRLANNNNNNNRERASGRSGSNKLDQHAFASSRPPAVLHSQKRVSLASSSSASTKLGEIPERKLRKRTDALDYWDERGDLQGYNVRPLYPLRPHQMPEDQKRKKGFLGMFRGRS</sequence>
<keyword evidence="3" id="KW-1185">Reference proteome</keyword>
<feature type="compositionally biased region" description="Basic residues" evidence="1">
    <location>
        <begin position="196"/>
        <end position="208"/>
    </location>
</feature>
<accession>A0A167X5B7</accession>
<dbReference type="OrthoDB" id="5226911at2759"/>
<feature type="compositionally biased region" description="Low complexity" evidence="1">
    <location>
        <begin position="226"/>
        <end position="240"/>
    </location>
</feature>
<comment type="caution">
    <text evidence="2">The sequence shown here is derived from an EMBL/GenBank/DDBJ whole genome shotgun (WGS) entry which is preliminary data.</text>
</comment>
<dbReference type="AlphaFoldDB" id="A0A167X5B7"/>
<dbReference type="STRING" id="1081102.A0A167X5B7"/>
<dbReference type="Proteomes" id="UP000076874">
    <property type="component" value="Unassembled WGS sequence"/>
</dbReference>
<feature type="compositionally biased region" description="Basic and acidic residues" evidence="1">
    <location>
        <begin position="254"/>
        <end position="272"/>
    </location>
</feature>
<name>A0A167X5B7_9HYPO</name>
<proteinExistence type="predicted"/>
<feature type="compositionally biased region" description="Low complexity" evidence="1">
    <location>
        <begin position="155"/>
        <end position="174"/>
    </location>
</feature>
<evidence type="ECO:0000256" key="1">
    <source>
        <dbReference type="SAM" id="MobiDB-lite"/>
    </source>
</evidence>
<protein>
    <submittedName>
        <fullName evidence="2">Uncharacterized protein</fullName>
    </submittedName>
</protein>
<evidence type="ECO:0000313" key="3">
    <source>
        <dbReference type="Proteomes" id="UP000076874"/>
    </source>
</evidence>
<reference evidence="2 3" key="1">
    <citation type="journal article" date="2016" name="Genome Biol. Evol.">
        <title>Divergent and convergent evolution of fungal pathogenicity.</title>
        <authorList>
            <person name="Shang Y."/>
            <person name="Xiao G."/>
            <person name="Zheng P."/>
            <person name="Cen K."/>
            <person name="Zhan S."/>
            <person name="Wang C."/>
        </authorList>
    </citation>
    <scope>NUCLEOTIDE SEQUENCE [LARGE SCALE GENOMIC DNA]</scope>
    <source>
        <strain evidence="2 3">RCEF 264</strain>
    </source>
</reference>
<feature type="compositionally biased region" description="Basic and acidic residues" evidence="1">
    <location>
        <begin position="214"/>
        <end position="225"/>
    </location>
</feature>
<evidence type="ECO:0000313" key="2">
    <source>
        <dbReference type="EMBL" id="OAA64547.1"/>
    </source>
</evidence>
<feature type="region of interest" description="Disordered" evidence="1">
    <location>
        <begin position="155"/>
        <end position="328"/>
    </location>
</feature>
<gene>
    <name evidence="2" type="ORF">SPI_03194</name>
</gene>
<dbReference type="EMBL" id="AZHD01000004">
    <property type="protein sequence ID" value="OAA64547.1"/>
    <property type="molecule type" value="Genomic_DNA"/>
</dbReference>
<organism evidence="2 3">
    <name type="scientific">Niveomyces insectorum RCEF 264</name>
    <dbReference type="NCBI Taxonomy" id="1081102"/>
    <lineage>
        <taxon>Eukaryota</taxon>
        <taxon>Fungi</taxon>
        <taxon>Dikarya</taxon>
        <taxon>Ascomycota</taxon>
        <taxon>Pezizomycotina</taxon>
        <taxon>Sordariomycetes</taxon>
        <taxon>Hypocreomycetidae</taxon>
        <taxon>Hypocreales</taxon>
        <taxon>Cordycipitaceae</taxon>
        <taxon>Niveomyces</taxon>
    </lineage>
</organism>
<feature type="region of interest" description="Disordered" evidence="1">
    <location>
        <begin position="355"/>
        <end position="385"/>
    </location>
</feature>